<gene>
    <name evidence="6" type="primary">azoR</name>
    <name evidence="9" type="ORF">POL72_13870</name>
</gene>
<name>A0ABT5BYK5_9BACT</name>
<dbReference type="EC" id="1.6.5.-" evidence="6"/>
<dbReference type="InterPro" id="IPR050104">
    <property type="entry name" value="FMN-dep_NADH:Q_OxRdtase_AzoR1"/>
</dbReference>
<dbReference type="InterPro" id="IPR029039">
    <property type="entry name" value="Flavoprotein-like_sf"/>
</dbReference>
<evidence type="ECO:0000256" key="3">
    <source>
        <dbReference type="ARBA" id="ARBA00023002"/>
    </source>
</evidence>
<evidence type="ECO:0000256" key="2">
    <source>
        <dbReference type="ARBA" id="ARBA00022643"/>
    </source>
</evidence>
<protein>
    <recommendedName>
        <fullName evidence="6">FMN dependent NADH:quinone oxidoreductase</fullName>
        <ecNumber evidence="6">1.6.5.-</ecNumber>
    </recommendedName>
    <alternativeName>
        <fullName evidence="6">Azo-dye reductase</fullName>
    </alternativeName>
    <alternativeName>
        <fullName evidence="6">FMN-dependent NADH-azo compound oxidoreductase</fullName>
    </alternativeName>
    <alternativeName>
        <fullName evidence="6">FMN-dependent NADH-azoreductase</fullName>
        <ecNumber evidence="6">1.7.1.17</ecNumber>
    </alternativeName>
</protein>
<feature type="domain" description="Flavodoxin-like fold" evidence="7">
    <location>
        <begin position="2"/>
        <end position="198"/>
    </location>
</feature>
<comment type="catalytic activity">
    <reaction evidence="6">
        <text>2 a quinone + NADH + H(+) = 2 a 1,4-benzosemiquinone + NAD(+)</text>
        <dbReference type="Rhea" id="RHEA:65952"/>
        <dbReference type="ChEBI" id="CHEBI:15378"/>
        <dbReference type="ChEBI" id="CHEBI:57540"/>
        <dbReference type="ChEBI" id="CHEBI:57945"/>
        <dbReference type="ChEBI" id="CHEBI:132124"/>
        <dbReference type="ChEBI" id="CHEBI:134225"/>
    </reaction>
</comment>
<dbReference type="InterPro" id="IPR023048">
    <property type="entry name" value="NADH:quinone_OxRdtase_FMN_depd"/>
</dbReference>
<dbReference type="InterPro" id="IPR003680">
    <property type="entry name" value="Flavodoxin_fold"/>
</dbReference>
<evidence type="ECO:0000259" key="8">
    <source>
        <dbReference type="Pfam" id="PF14534"/>
    </source>
</evidence>
<evidence type="ECO:0000256" key="1">
    <source>
        <dbReference type="ARBA" id="ARBA00022630"/>
    </source>
</evidence>
<keyword evidence="2 6" id="KW-0288">FMN</keyword>
<dbReference type="PANTHER" id="PTHR43741:SF2">
    <property type="entry name" value="FMN-DEPENDENT NADH:QUINONE OXIDOREDUCTASE"/>
    <property type="match status" value="1"/>
</dbReference>
<dbReference type="Gene3D" id="3.10.450.50">
    <property type="match status" value="1"/>
</dbReference>
<dbReference type="EC" id="1.7.1.17" evidence="6"/>
<comment type="similarity">
    <text evidence="6">Belongs to the azoreductase type 1 family.</text>
</comment>
<keyword evidence="4 6" id="KW-0520">NAD</keyword>
<feature type="binding site" evidence="6">
    <location>
        <position position="10"/>
    </location>
    <ligand>
        <name>FMN</name>
        <dbReference type="ChEBI" id="CHEBI:58210"/>
    </ligand>
</feature>
<evidence type="ECO:0000259" key="7">
    <source>
        <dbReference type="Pfam" id="PF02525"/>
    </source>
</evidence>
<evidence type="ECO:0000256" key="6">
    <source>
        <dbReference type="HAMAP-Rule" id="MF_01216"/>
    </source>
</evidence>
<evidence type="ECO:0000256" key="5">
    <source>
        <dbReference type="ARBA" id="ARBA00048542"/>
    </source>
</evidence>
<feature type="domain" description="DUF4440" evidence="8">
    <location>
        <begin position="223"/>
        <end position="330"/>
    </location>
</feature>
<reference evidence="9 10" key="1">
    <citation type="submission" date="2023-01" db="EMBL/GenBank/DDBJ databases">
        <title>Minimal conservation of predation-associated metabolite biosynthetic gene clusters underscores biosynthetic potential of Myxococcota including descriptions for ten novel species: Archangium lansinium sp. nov., Myxococcus landrumus sp. nov., Nannocystis bai.</title>
        <authorList>
            <person name="Ahearne A."/>
            <person name="Stevens C."/>
            <person name="Dowd S."/>
        </authorList>
    </citation>
    <scope>NUCLEOTIDE SEQUENCE [LARGE SCALE GENOMIC DNA]</scope>
    <source>
        <strain evidence="9 10">WIWO2</strain>
    </source>
</reference>
<keyword evidence="1 6" id="KW-0285">Flavoprotein</keyword>
<dbReference type="EMBL" id="JAQNDK010000001">
    <property type="protein sequence ID" value="MDC0678828.1"/>
    <property type="molecule type" value="Genomic_DNA"/>
</dbReference>
<comment type="function">
    <text evidence="6">Quinone reductase that provides resistance to thiol-specific stress caused by electrophilic quinones.</text>
</comment>
<evidence type="ECO:0000256" key="4">
    <source>
        <dbReference type="ARBA" id="ARBA00023027"/>
    </source>
</evidence>
<accession>A0ABT5BYK5</accession>
<proteinExistence type="inferred from homology"/>
<dbReference type="RefSeq" id="WP_272095671.1">
    <property type="nucleotide sequence ID" value="NZ_JAQNDK010000001.1"/>
</dbReference>
<comment type="subunit">
    <text evidence="6">Homodimer.</text>
</comment>
<sequence length="340" mass="36784">MKKLLRIDASARTQGSISRSVADYFQVRWTESNPGGRVIVRDLARYPVPHLDAATIAAFLAPPPPSGGPPPEGLVLSDALIDELSSADHLLISSPLYNLTLPSTLKAYFDHVIRNDRTFAQAEGRYVGLLTSKSASVVTTRGGVASPAAADELQTRTLRAILAFIGVTKVDVISLEGMSGDEVSRSRRIASARAEIDRLFASPGEPVWLGPFTEEDRREIGGLRAAQAAAIQQGDAEAYAALCTDDIQLLIPGHDVVSGRERFLACEAELFRSASFASFRKMPERIEGSGDLAVEMGRQEVAMRRGGAAGVFAARQKYTHVFRRTAQGWRFAVLMSNAIE</sequence>
<dbReference type="SUPFAM" id="SSF54427">
    <property type="entry name" value="NTF2-like"/>
    <property type="match status" value="1"/>
</dbReference>
<dbReference type="Pfam" id="PF14534">
    <property type="entry name" value="DUF4440"/>
    <property type="match status" value="1"/>
</dbReference>
<dbReference type="InterPro" id="IPR032710">
    <property type="entry name" value="NTF2-like_dom_sf"/>
</dbReference>
<dbReference type="Gene3D" id="3.40.50.360">
    <property type="match status" value="1"/>
</dbReference>
<keyword evidence="10" id="KW-1185">Reference proteome</keyword>
<comment type="caution">
    <text evidence="9">The sequence shown here is derived from an EMBL/GenBank/DDBJ whole genome shotgun (WGS) entry which is preliminary data.</text>
</comment>
<dbReference type="Proteomes" id="UP001217485">
    <property type="component" value="Unassembled WGS sequence"/>
</dbReference>
<organism evidence="9 10">
    <name type="scientific">Sorangium atrum</name>
    <dbReference type="NCBI Taxonomy" id="2995308"/>
    <lineage>
        <taxon>Bacteria</taxon>
        <taxon>Pseudomonadati</taxon>
        <taxon>Myxococcota</taxon>
        <taxon>Polyangia</taxon>
        <taxon>Polyangiales</taxon>
        <taxon>Polyangiaceae</taxon>
        <taxon>Sorangium</taxon>
    </lineage>
</organism>
<evidence type="ECO:0000313" key="9">
    <source>
        <dbReference type="EMBL" id="MDC0678828.1"/>
    </source>
</evidence>
<dbReference type="Pfam" id="PF02525">
    <property type="entry name" value="Flavodoxin_2"/>
    <property type="match status" value="1"/>
</dbReference>
<feature type="binding site" evidence="6">
    <location>
        <begin position="140"/>
        <end position="143"/>
    </location>
    <ligand>
        <name>FMN</name>
        <dbReference type="ChEBI" id="CHEBI:58210"/>
    </ligand>
</feature>
<keyword evidence="3 6" id="KW-0560">Oxidoreductase</keyword>
<evidence type="ECO:0000313" key="10">
    <source>
        <dbReference type="Proteomes" id="UP001217485"/>
    </source>
</evidence>
<comment type="function">
    <text evidence="6">Also exhibits azoreductase activity. Catalyzes the reductive cleavage of the azo bond in aromatic azo compounds to the corresponding amines.</text>
</comment>
<dbReference type="SUPFAM" id="SSF52218">
    <property type="entry name" value="Flavoproteins"/>
    <property type="match status" value="1"/>
</dbReference>
<comment type="catalytic activity">
    <reaction evidence="5">
        <text>N,N-dimethyl-1,4-phenylenediamine + anthranilate + 2 NAD(+) = 2-(4-dimethylaminophenyl)diazenylbenzoate + 2 NADH + 2 H(+)</text>
        <dbReference type="Rhea" id="RHEA:55872"/>
        <dbReference type="ChEBI" id="CHEBI:15378"/>
        <dbReference type="ChEBI" id="CHEBI:15783"/>
        <dbReference type="ChEBI" id="CHEBI:16567"/>
        <dbReference type="ChEBI" id="CHEBI:57540"/>
        <dbReference type="ChEBI" id="CHEBI:57945"/>
        <dbReference type="ChEBI" id="CHEBI:71579"/>
        <dbReference type="EC" id="1.7.1.17"/>
    </reaction>
    <physiologicalReaction direction="right-to-left" evidence="5">
        <dbReference type="Rhea" id="RHEA:55874"/>
    </physiologicalReaction>
</comment>
<dbReference type="PANTHER" id="PTHR43741">
    <property type="entry name" value="FMN-DEPENDENT NADH-AZOREDUCTASE 1"/>
    <property type="match status" value="1"/>
</dbReference>
<dbReference type="HAMAP" id="MF_01216">
    <property type="entry name" value="Azoreductase_type1"/>
    <property type="match status" value="1"/>
</dbReference>
<dbReference type="InterPro" id="IPR027843">
    <property type="entry name" value="DUF4440"/>
</dbReference>
<comment type="caution">
    <text evidence="6">Lacks conserved residue(s) required for the propagation of feature annotation.</text>
</comment>
<comment type="cofactor">
    <cofactor evidence="6">
        <name>FMN</name>
        <dbReference type="ChEBI" id="CHEBI:58210"/>
    </cofactor>
    <text evidence="6">Binds 1 FMN per subunit.</text>
</comment>
<feature type="binding site" evidence="6">
    <location>
        <begin position="16"/>
        <end position="18"/>
    </location>
    <ligand>
        <name>FMN</name>
        <dbReference type="ChEBI" id="CHEBI:58210"/>
    </ligand>
</feature>